<organism evidence="1 2">
    <name type="scientific">Spiroplasma chinense</name>
    <dbReference type="NCBI Taxonomy" id="216932"/>
    <lineage>
        <taxon>Bacteria</taxon>
        <taxon>Bacillati</taxon>
        <taxon>Mycoplasmatota</taxon>
        <taxon>Mollicutes</taxon>
        <taxon>Entomoplasmatales</taxon>
        <taxon>Spiroplasmataceae</taxon>
        <taxon>Spiroplasma</taxon>
    </lineage>
</organism>
<dbReference type="KEGG" id="schi:SCHIN_v1c11900"/>
<keyword evidence="2" id="KW-1185">Reference proteome</keyword>
<name>A0A5B9Y6D6_9MOLU</name>
<dbReference type="AlphaFoldDB" id="A0A5B9Y6D6"/>
<proteinExistence type="predicted"/>
<reference evidence="1 2" key="1">
    <citation type="submission" date="2019-08" db="EMBL/GenBank/DDBJ databases">
        <title>Complete genome sequence of Spiroplasma chinense CCH (DSM 19755).</title>
        <authorList>
            <person name="Shen H.-Y."/>
            <person name="Lin Y.-C."/>
            <person name="Chou L."/>
            <person name="Kuo C.-H."/>
        </authorList>
    </citation>
    <scope>NUCLEOTIDE SEQUENCE [LARGE SCALE GENOMIC DNA]</scope>
    <source>
        <strain evidence="1 2">CCH</strain>
    </source>
</reference>
<accession>A0A5B9Y6D6</accession>
<dbReference type="Proteomes" id="UP000323144">
    <property type="component" value="Chromosome"/>
</dbReference>
<evidence type="ECO:0000313" key="1">
    <source>
        <dbReference type="EMBL" id="QEH62383.1"/>
    </source>
</evidence>
<gene>
    <name evidence="1" type="ORF">SCHIN_v1c11900</name>
</gene>
<sequence>MIILPILGSLSLVVSPATTVFTNINTNKITVQNSAQDLSKLEIESFDVNMYGFGVKDFEEKIIDGLFENNKDNEIIKKIYMSYIRGADWIIRGLPSYMPDKDHSFIEANIKMIPPFSLTEYSGILTFKVRIFNDFNFEPLSELIINRHLGSFRNPTEEQIEAAILEKNSEIKKGDFYLEDLGYRNAKVHSLKYSGVVTVYYYNGIEKMHEKTTITNKEILVEAYNSTQKKSVSQFVTYDVHLGKEALLKSYNEVSLWWKGFTWNNANGNRWHNQEHPSGKKDEALYTRITLDLKSTTTKVSIMDRVYTGTNWTKVYGRAVLVWINNYRFRVGYEIDISAYATAWNAQWARTSASMHMTTFTLKPEYGLG</sequence>
<evidence type="ECO:0000313" key="2">
    <source>
        <dbReference type="Proteomes" id="UP000323144"/>
    </source>
</evidence>
<protein>
    <submittedName>
        <fullName evidence="1">Uncharacterized protein</fullName>
    </submittedName>
</protein>
<dbReference type="EMBL" id="CP043026">
    <property type="protein sequence ID" value="QEH62383.1"/>
    <property type="molecule type" value="Genomic_DNA"/>
</dbReference>